<reference evidence="2" key="3">
    <citation type="submission" date="2020-11" db="EMBL/GenBank/DDBJ databases">
        <authorList>
            <consortium name="NCBI Pathogen Detection Project"/>
        </authorList>
    </citation>
    <scope>NUCLEOTIDE SEQUENCE</scope>
    <source>
        <strain evidence="2">D3612</strain>
    </source>
</reference>
<dbReference type="SMART" id="SM00530">
    <property type="entry name" value="HTH_XRE"/>
    <property type="match status" value="1"/>
</dbReference>
<dbReference type="InterPro" id="IPR010982">
    <property type="entry name" value="Lambda_DNA-bd_dom_sf"/>
</dbReference>
<sequence>MMKLKTLKAKALKNPEVKEAYDALESEFALIDALLTMRQKAGLTQEELAERMGTKKGNISRLEKGNTNPSWNTLEKYAHACGFDISMAVKRIAS</sequence>
<reference evidence="3 4" key="2">
    <citation type="submission" date="2018-06" db="EMBL/GenBank/DDBJ databases">
        <authorList>
            <consortium name="Pathogen Informatics"/>
            <person name="Doyle S."/>
        </authorList>
    </citation>
    <scope>NUCLEOTIDE SEQUENCE [LARGE SCALE GENOMIC DNA]</scope>
    <source>
        <strain evidence="3 4">NCTC12000</strain>
    </source>
</reference>
<accession>A0A128WFP9</accession>
<dbReference type="SUPFAM" id="SSF47413">
    <property type="entry name" value="lambda repressor-like DNA-binding domains"/>
    <property type="match status" value="1"/>
</dbReference>
<evidence type="ECO:0000259" key="1">
    <source>
        <dbReference type="PROSITE" id="PS50943"/>
    </source>
</evidence>
<dbReference type="EMBL" id="DACSEI010000008">
    <property type="protein sequence ID" value="HAT1595945.1"/>
    <property type="molecule type" value="Genomic_DNA"/>
</dbReference>
<organism evidence="3 4">
    <name type="scientific">Legionella pneumophila</name>
    <dbReference type="NCBI Taxonomy" id="446"/>
    <lineage>
        <taxon>Bacteria</taxon>
        <taxon>Pseudomonadati</taxon>
        <taxon>Pseudomonadota</taxon>
        <taxon>Gammaproteobacteria</taxon>
        <taxon>Legionellales</taxon>
        <taxon>Legionellaceae</taxon>
        <taxon>Legionella</taxon>
    </lineage>
</organism>
<dbReference type="OMA" id="QKYAHAL"/>
<evidence type="ECO:0000313" key="2">
    <source>
        <dbReference type="EMBL" id="HAT1595945.1"/>
    </source>
</evidence>
<dbReference type="AlphaFoldDB" id="A0A128WFP9"/>
<dbReference type="eggNOG" id="COG1476">
    <property type="taxonomic scope" value="Bacteria"/>
</dbReference>
<proteinExistence type="predicted"/>
<dbReference type="Gene3D" id="1.10.260.40">
    <property type="entry name" value="lambda repressor-like DNA-binding domains"/>
    <property type="match status" value="1"/>
</dbReference>
<reference evidence="2" key="1">
    <citation type="journal article" date="2018" name="Genome Biol.">
        <title>SKESA: strategic k-mer extension for scrupulous assemblies.</title>
        <authorList>
            <person name="Souvorov A."/>
            <person name="Agarwala R."/>
            <person name="Lipman D.J."/>
        </authorList>
    </citation>
    <scope>NUCLEOTIDE SEQUENCE</scope>
    <source>
        <strain evidence="2">D3612</strain>
    </source>
</reference>
<dbReference type="Pfam" id="PF13560">
    <property type="entry name" value="HTH_31"/>
    <property type="match status" value="1"/>
</dbReference>
<dbReference type="RefSeq" id="WP_011212716.1">
    <property type="nucleotide sequence ID" value="NZ_BAZA01000230.1"/>
</dbReference>
<dbReference type="Proteomes" id="UP000861567">
    <property type="component" value="Unassembled WGS sequence"/>
</dbReference>
<name>A0A128WFP9_LEGPN</name>
<protein>
    <submittedName>
        <fullName evidence="2">Helix-turn-helix transcriptional regulator</fullName>
    </submittedName>
    <submittedName>
        <fullName evidence="3">XRE family transcriptional regulator</fullName>
    </submittedName>
</protein>
<dbReference type="EMBL" id="UGOL01000001">
    <property type="protein sequence ID" value="STX78207.1"/>
    <property type="molecule type" value="Genomic_DNA"/>
</dbReference>
<gene>
    <name evidence="3" type="primary">higA</name>
    <name evidence="2" type="ORF">I8Y58_001162</name>
    <name evidence="3" type="ORF">NCTC12000_00082</name>
</gene>
<evidence type="ECO:0000313" key="3">
    <source>
        <dbReference type="EMBL" id="STX78207.1"/>
    </source>
</evidence>
<feature type="domain" description="HTH cro/C1-type" evidence="1">
    <location>
        <begin position="34"/>
        <end position="88"/>
    </location>
</feature>
<dbReference type="GO" id="GO:0003677">
    <property type="term" value="F:DNA binding"/>
    <property type="evidence" value="ECO:0007669"/>
    <property type="project" value="InterPro"/>
</dbReference>
<evidence type="ECO:0000313" key="4">
    <source>
        <dbReference type="Proteomes" id="UP000254631"/>
    </source>
</evidence>
<dbReference type="Proteomes" id="UP000254631">
    <property type="component" value="Unassembled WGS sequence"/>
</dbReference>
<dbReference type="CDD" id="cd00093">
    <property type="entry name" value="HTH_XRE"/>
    <property type="match status" value="1"/>
</dbReference>
<dbReference type="PROSITE" id="PS50943">
    <property type="entry name" value="HTH_CROC1"/>
    <property type="match status" value="1"/>
</dbReference>
<dbReference type="InterPro" id="IPR001387">
    <property type="entry name" value="Cro/C1-type_HTH"/>
</dbReference>